<proteinExistence type="predicted"/>
<keyword evidence="1" id="KW-1133">Transmembrane helix</keyword>
<feature type="transmembrane region" description="Helical" evidence="1">
    <location>
        <begin position="212"/>
        <end position="229"/>
    </location>
</feature>
<evidence type="ECO:0000256" key="1">
    <source>
        <dbReference type="SAM" id="Phobius"/>
    </source>
</evidence>
<dbReference type="EMBL" id="CP108264">
    <property type="protein sequence ID" value="WTU72383.1"/>
    <property type="molecule type" value="Genomic_DNA"/>
</dbReference>
<sequence length="334" mass="36034">MFTTTLGEAAQFAGRRFVRVALLPGLVFCCLLGVVALVAGEQPPGAVLRTWKSQPVEVKALLVGGFLTAVLLVSAFLDSAQSAVLRCAEGYWVRIADLSFGRFGRRCHRLRLLRSADGPAQYLYPPRSRPHEVRPTRLGNILKAAELYPQLRYGIDAVLVWPRLFQLLPGGLLGALATARAELSALLVRAVLSCAFAVLGAGYVAARGGPPALLLCCLWGGTLLAWASYRGALNAALVYGQHVRVAFDLHRTDLLEALGEERRPDPDAEREQWKRLCLFWHRGVPTHHEIPPAECPRTAPDVPDVQTGSGISLTQVTVAVAAAAGVVGVLPPYL</sequence>
<keyword evidence="1" id="KW-0812">Transmembrane</keyword>
<evidence type="ECO:0000313" key="2">
    <source>
        <dbReference type="EMBL" id="WTU72383.1"/>
    </source>
</evidence>
<reference evidence="2" key="1">
    <citation type="submission" date="2022-10" db="EMBL/GenBank/DDBJ databases">
        <title>The complete genomes of actinobacterial strains from the NBC collection.</title>
        <authorList>
            <person name="Joergensen T.S."/>
            <person name="Alvarez Arevalo M."/>
            <person name="Sterndorff E.B."/>
            <person name="Faurdal D."/>
            <person name="Vuksanovic O."/>
            <person name="Mourched A.-S."/>
            <person name="Charusanti P."/>
            <person name="Shaw S."/>
            <person name="Blin K."/>
            <person name="Weber T."/>
        </authorList>
    </citation>
    <scope>NUCLEOTIDE SEQUENCE</scope>
    <source>
        <strain evidence="2">NBC_00049</strain>
    </source>
</reference>
<name>A0AAU2JLQ9_9ACTN</name>
<keyword evidence="1" id="KW-0472">Membrane</keyword>
<accession>A0AAU2JLQ9</accession>
<feature type="transmembrane region" description="Helical" evidence="1">
    <location>
        <begin position="186"/>
        <end position="206"/>
    </location>
</feature>
<dbReference type="AlphaFoldDB" id="A0AAU2JLQ9"/>
<protein>
    <submittedName>
        <fullName evidence="2">Uncharacterized protein</fullName>
    </submittedName>
</protein>
<feature type="transmembrane region" description="Helical" evidence="1">
    <location>
        <begin position="20"/>
        <end position="40"/>
    </location>
</feature>
<feature type="transmembrane region" description="Helical" evidence="1">
    <location>
        <begin position="60"/>
        <end position="77"/>
    </location>
</feature>
<organism evidence="2">
    <name type="scientific">Streptomyces sp. NBC_00049</name>
    <dbReference type="NCBI Taxonomy" id="2903617"/>
    <lineage>
        <taxon>Bacteria</taxon>
        <taxon>Bacillati</taxon>
        <taxon>Actinomycetota</taxon>
        <taxon>Actinomycetes</taxon>
        <taxon>Kitasatosporales</taxon>
        <taxon>Streptomycetaceae</taxon>
        <taxon>Streptomyces</taxon>
    </lineage>
</organism>
<gene>
    <name evidence="2" type="ORF">OG327_02995</name>
</gene>